<dbReference type="AlphaFoldDB" id="A0AAU9JKT2"/>
<dbReference type="Proteomes" id="UP001162131">
    <property type="component" value="Unassembled WGS sequence"/>
</dbReference>
<evidence type="ECO:0000313" key="2">
    <source>
        <dbReference type="EMBL" id="CAG9326250.1"/>
    </source>
</evidence>
<dbReference type="EMBL" id="CAJZBQ010000040">
    <property type="protein sequence ID" value="CAG9326250.1"/>
    <property type="molecule type" value="Genomic_DNA"/>
</dbReference>
<evidence type="ECO:0000313" key="3">
    <source>
        <dbReference type="Proteomes" id="UP001162131"/>
    </source>
</evidence>
<keyword evidence="3" id="KW-1185">Reference proteome</keyword>
<proteinExistence type="predicted"/>
<evidence type="ECO:0000256" key="1">
    <source>
        <dbReference type="SAM" id="Phobius"/>
    </source>
</evidence>
<reference evidence="2" key="1">
    <citation type="submission" date="2021-09" db="EMBL/GenBank/DDBJ databases">
        <authorList>
            <consortium name="AG Swart"/>
            <person name="Singh M."/>
            <person name="Singh A."/>
            <person name="Seah K."/>
            <person name="Emmerich C."/>
        </authorList>
    </citation>
    <scope>NUCLEOTIDE SEQUENCE</scope>
    <source>
        <strain evidence="2">ATCC30299</strain>
    </source>
</reference>
<sequence>MLDKPKPIFIDRYALRKLSSINEENYTGSQSEGSSPLLDEEIAKRRRKLSKTLPAEANIIITEESPMAIQGLSELEEDEQNYDNQSVGSIMSIDNYDNESFITDAADLDGYDYIEYFQDNLDIEMGEIRSPVRKKTRSRTVKVQMEGKLIEEEKKTYWIEYSLGAALTASAALILFIFNK</sequence>
<feature type="transmembrane region" description="Helical" evidence="1">
    <location>
        <begin position="158"/>
        <end position="178"/>
    </location>
</feature>
<protein>
    <submittedName>
        <fullName evidence="2">Uncharacterized protein</fullName>
    </submittedName>
</protein>
<keyword evidence="1" id="KW-0812">Transmembrane</keyword>
<organism evidence="2 3">
    <name type="scientific">Blepharisma stoltei</name>
    <dbReference type="NCBI Taxonomy" id="1481888"/>
    <lineage>
        <taxon>Eukaryota</taxon>
        <taxon>Sar</taxon>
        <taxon>Alveolata</taxon>
        <taxon>Ciliophora</taxon>
        <taxon>Postciliodesmatophora</taxon>
        <taxon>Heterotrichea</taxon>
        <taxon>Heterotrichida</taxon>
        <taxon>Blepharismidae</taxon>
        <taxon>Blepharisma</taxon>
    </lineage>
</organism>
<keyword evidence="1" id="KW-0472">Membrane</keyword>
<accession>A0AAU9JKT2</accession>
<keyword evidence="1" id="KW-1133">Transmembrane helix</keyword>
<name>A0AAU9JKT2_9CILI</name>
<comment type="caution">
    <text evidence="2">The sequence shown here is derived from an EMBL/GenBank/DDBJ whole genome shotgun (WGS) entry which is preliminary data.</text>
</comment>
<gene>
    <name evidence="2" type="ORF">BSTOLATCC_MIC40681</name>
</gene>